<proteinExistence type="predicted"/>
<dbReference type="Proteomes" id="UP000299102">
    <property type="component" value="Unassembled WGS sequence"/>
</dbReference>
<organism evidence="2 3">
    <name type="scientific">Eumeta variegata</name>
    <name type="common">Bagworm moth</name>
    <name type="synonym">Eumeta japonica</name>
    <dbReference type="NCBI Taxonomy" id="151549"/>
    <lineage>
        <taxon>Eukaryota</taxon>
        <taxon>Metazoa</taxon>
        <taxon>Ecdysozoa</taxon>
        <taxon>Arthropoda</taxon>
        <taxon>Hexapoda</taxon>
        <taxon>Insecta</taxon>
        <taxon>Pterygota</taxon>
        <taxon>Neoptera</taxon>
        <taxon>Endopterygota</taxon>
        <taxon>Lepidoptera</taxon>
        <taxon>Glossata</taxon>
        <taxon>Ditrysia</taxon>
        <taxon>Tineoidea</taxon>
        <taxon>Psychidae</taxon>
        <taxon>Oiketicinae</taxon>
        <taxon>Eumeta</taxon>
    </lineage>
</organism>
<keyword evidence="3" id="KW-1185">Reference proteome</keyword>
<reference evidence="2 3" key="1">
    <citation type="journal article" date="2019" name="Commun. Biol.">
        <title>The bagworm genome reveals a unique fibroin gene that provides high tensile strength.</title>
        <authorList>
            <person name="Kono N."/>
            <person name="Nakamura H."/>
            <person name="Ohtoshi R."/>
            <person name="Tomita M."/>
            <person name="Numata K."/>
            <person name="Arakawa K."/>
        </authorList>
    </citation>
    <scope>NUCLEOTIDE SEQUENCE [LARGE SCALE GENOMIC DNA]</scope>
</reference>
<comment type="caution">
    <text evidence="2">The sequence shown here is derived from an EMBL/GenBank/DDBJ whole genome shotgun (WGS) entry which is preliminary data.</text>
</comment>
<evidence type="ECO:0000256" key="1">
    <source>
        <dbReference type="SAM" id="MobiDB-lite"/>
    </source>
</evidence>
<gene>
    <name evidence="2" type="ORF">EVAR_81303_1</name>
</gene>
<dbReference type="EMBL" id="BGZK01000452">
    <property type="protein sequence ID" value="GBP44389.1"/>
    <property type="molecule type" value="Genomic_DNA"/>
</dbReference>
<sequence length="76" mass="8213">MAKQTPQLQTLQPFQNNNTRQCAAPAKKCCVSTPRGSLDGGQIGSAARGPPRPGKAGASWHLRPRTRAKQRRFICG</sequence>
<dbReference type="AlphaFoldDB" id="A0A4C1W1M2"/>
<evidence type="ECO:0000313" key="3">
    <source>
        <dbReference type="Proteomes" id="UP000299102"/>
    </source>
</evidence>
<evidence type="ECO:0000313" key="2">
    <source>
        <dbReference type="EMBL" id="GBP44389.1"/>
    </source>
</evidence>
<feature type="region of interest" description="Disordered" evidence="1">
    <location>
        <begin position="32"/>
        <end position="59"/>
    </location>
</feature>
<protein>
    <submittedName>
        <fullName evidence="2">Uncharacterized protein</fullName>
    </submittedName>
</protein>
<accession>A0A4C1W1M2</accession>
<name>A0A4C1W1M2_EUMVA</name>